<keyword evidence="1" id="KW-0732">Signal</keyword>
<feature type="signal peptide" evidence="1">
    <location>
        <begin position="1"/>
        <end position="25"/>
    </location>
</feature>
<evidence type="ECO:0000313" key="4">
    <source>
        <dbReference type="Proteomes" id="UP001223520"/>
    </source>
</evidence>
<accession>A0AAJ6NYE5</accession>
<evidence type="ECO:0000256" key="1">
    <source>
        <dbReference type="SAM" id="SignalP"/>
    </source>
</evidence>
<keyword evidence="4" id="KW-1185">Reference proteome</keyword>
<feature type="domain" description="Filamentous haemagglutinin FhaB/tRNA nuclease CdiA-like TPS" evidence="2">
    <location>
        <begin position="28"/>
        <end position="144"/>
    </location>
</feature>
<dbReference type="NCBIfam" id="TIGR01901">
    <property type="entry name" value="adhes_NPXG"/>
    <property type="match status" value="1"/>
</dbReference>
<gene>
    <name evidence="3" type="ORF">QI031_28235</name>
</gene>
<dbReference type="Pfam" id="PF05860">
    <property type="entry name" value="TPS"/>
    <property type="match status" value="1"/>
</dbReference>
<organism evidence="3 4">
    <name type="scientific">Halotia branconii CENA392</name>
    <dbReference type="NCBI Taxonomy" id="1539056"/>
    <lineage>
        <taxon>Bacteria</taxon>
        <taxon>Bacillati</taxon>
        <taxon>Cyanobacteriota</taxon>
        <taxon>Cyanophyceae</taxon>
        <taxon>Nostocales</taxon>
        <taxon>Nodulariaceae</taxon>
        <taxon>Halotia</taxon>
    </lineage>
</organism>
<evidence type="ECO:0000313" key="3">
    <source>
        <dbReference type="EMBL" id="WGV28942.1"/>
    </source>
</evidence>
<protein>
    <submittedName>
        <fullName evidence="3">S-layer family protein</fullName>
    </submittedName>
</protein>
<evidence type="ECO:0000259" key="2">
    <source>
        <dbReference type="SMART" id="SM00912"/>
    </source>
</evidence>
<dbReference type="Proteomes" id="UP001223520">
    <property type="component" value="Chromosome"/>
</dbReference>
<reference evidence="3 4" key="1">
    <citation type="journal article" date="2023" name="Limnol Oceanogr Lett">
        <title>Environmental adaptations by the intertidal Antarctic cyanobacterium Halotia branconii CENA392 as revealed using long-read genome sequencing.</title>
        <authorList>
            <person name="Dextro R.B."/>
            <person name="Delbaje E."/>
            <person name="Freitas P.N.N."/>
            <person name="Geraldes V."/>
            <person name="Pinto E."/>
            <person name="Long P.F."/>
            <person name="Fiore M.F."/>
        </authorList>
    </citation>
    <scope>NUCLEOTIDE SEQUENCE [LARGE SCALE GENOMIC DNA]</scope>
    <source>
        <strain evidence="3 4">CENA392</strain>
    </source>
</reference>
<proteinExistence type="predicted"/>
<dbReference type="EMBL" id="CP124543">
    <property type="protein sequence ID" value="WGV28942.1"/>
    <property type="molecule type" value="Genomic_DNA"/>
</dbReference>
<dbReference type="AlphaFoldDB" id="A0AAJ6NYE5"/>
<name>A0AAJ6NYE5_9CYAN</name>
<feature type="chain" id="PRO_5042592536" evidence="1">
    <location>
        <begin position="26"/>
        <end position="824"/>
    </location>
</feature>
<dbReference type="InterPro" id="IPR011050">
    <property type="entry name" value="Pectin_lyase_fold/virulence"/>
</dbReference>
<dbReference type="InterPro" id="IPR012334">
    <property type="entry name" value="Pectin_lyas_fold"/>
</dbReference>
<dbReference type="SUPFAM" id="SSF51126">
    <property type="entry name" value="Pectin lyase-like"/>
    <property type="match status" value="3"/>
</dbReference>
<sequence>MKAIANLGALTIGFLTSALVLPAYSQVTSDGSTNTTVNSINNNFTILNGTQQGNNLFHSFSNFSVPTGGSASFDLKNTPDITTVFSRVTGGSVSNIDGLIQTLNSNNPVSLFLMNPAGIVFGQNASLNISGSFVGTTANSIKFSDGTEFSAVNPNTTPLLTMSVPVGLQMGSNSGAINVQNTGHLLTFLIHPLISSPNTSNNPVGLSVNANNTLSLVGGNITLDAGVLNAPSGHIELGSANNGTVSLNTSTPIWSFDYSNIQQFGDIQLSHQSLTDASGTPAGSIHFQGRNITLNDASAALLTNQGSGNAGNISVNASESLTLRGIGTPEFPQSLLRADNFGDGGGGNIIVSAAKLLLQDGGSLHGINFSAGPGSNIFVDIKDVLQLEGVSPVSGFASSLNTITRGSGKSGDVGVITKTLQVLNGAVIGNSSWATGIGGNTIINASDFIEISGENPQNLADSVIVTGTFNQANAGQLIVNTPKLKLQDGGGIVNSTVNSGNAGDLTINVSDTIEVSGAGSISGLSSRIGARAELLAPPIRQLFGLPDVITGNTGTLTINTQNLQITNGAIVGVDHQGVGNAGKLEINAGSIRLDNGGSLTAETFQGEGGNIFIQSNDLIMRHGSSIVTNAGGIGNGGNMTINSAVILGLENSDIVANAVQGNGGNINITTQGIFGLQYRPQLTTENDITASSQFGINGTVDINNFGVDPNSGLVELPATVTDSSQQIATGCSANTGSSFVATGRGGVPQNPNQEVRSDRTWSDIRNLNAYRQNSPVTAKIIETQASFVQATSWRRNAQRKIELVADKSIAPTPQSLTCAAVTKS</sequence>
<dbReference type="KEGG" id="hbq:QI031_28235"/>
<dbReference type="Gene3D" id="2.160.20.10">
    <property type="entry name" value="Single-stranded right-handed beta-helix, Pectin lyase-like"/>
    <property type="match status" value="2"/>
</dbReference>
<dbReference type="SMART" id="SM00912">
    <property type="entry name" value="Haemagg_act"/>
    <property type="match status" value="1"/>
</dbReference>
<dbReference type="RefSeq" id="WP_281486146.1">
    <property type="nucleotide sequence ID" value="NZ_CP124543.1"/>
</dbReference>
<dbReference type="InterPro" id="IPR008638">
    <property type="entry name" value="FhaB/CdiA-like_TPS"/>
</dbReference>